<dbReference type="EC" id="3.6.3.-" evidence="5"/>
<dbReference type="AlphaFoldDB" id="A0A4U8Q734"/>
<keyword evidence="6" id="KW-1185">Reference proteome</keyword>
<comment type="caution">
    <text evidence="5">The sequence shown here is derived from an EMBL/GenBank/DDBJ whole genome shotgun (WGS) entry which is preliminary data.</text>
</comment>
<dbReference type="GO" id="GO:0005524">
    <property type="term" value="F:ATP binding"/>
    <property type="evidence" value="ECO:0007669"/>
    <property type="project" value="UniProtKB-KW"/>
</dbReference>
<reference evidence="5 6" key="1">
    <citation type="journal article" date="2019" name="Anaerobe">
        <title>Detection of Robinsoniella peoriensis in multiple bone samples of a trauma patient.</title>
        <authorList>
            <person name="Schrottner P."/>
            <person name="Hartwich K."/>
            <person name="Bunk B."/>
            <person name="Schober I."/>
            <person name="Helbig S."/>
            <person name="Rudolph W.W."/>
            <person name="Gunzer F."/>
        </authorList>
    </citation>
    <scope>NUCLEOTIDE SEQUENCE [LARGE SCALE GENOMIC DNA]</scope>
    <source>
        <strain evidence="5 6">DSM 106044</strain>
    </source>
</reference>
<dbReference type="PROSITE" id="PS50893">
    <property type="entry name" value="ABC_TRANSPORTER_2"/>
    <property type="match status" value="1"/>
</dbReference>
<name>A0A4U8Q734_9FIRM</name>
<dbReference type="CDD" id="cd03255">
    <property type="entry name" value="ABC_MJ0796_LolCDE_FtsE"/>
    <property type="match status" value="1"/>
</dbReference>
<keyword evidence="2" id="KW-0547">Nucleotide-binding</keyword>
<dbReference type="SMART" id="SM00382">
    <property type="entry name" value="AAA"/>
    <property type="match status" value="1"/>
</dbReference>
<gene>
    <name evidence="5" type="primary">lolD_3</name>
    <name evidence="5" type="ORF">DSM106044_02566</name>
</gene>
<dbReference type="GO" id="GO:0022857">
    <property type="term" value="F:transmembrane transporter activity"/>
    <property type="evidence" value="ECO:0007669"/>
    <property type="project" value="TreeGrafter"/>
</dbReference>
<evidence type="ECO:0000256" key="3">
    <source>
        <dbReference type="ARBA" id="ARBA00022840"/>
    </source>
</evidence>
<dbReference type="GO" id="GO:0005886">
    <property type="term" value="C:plasma membrane"/>
    <property type="evidence" value="ECO:0007669"/>
    <property type="project" value="TreeGrafter"/>
</dbReference>
<evidence type="ECO:0000313" key="5">
    <source>
        <dbReference type="EMBL" id="TLD00617.1"/>
    </source>
</evidence>
<accession>A0A4U8Q734</accession>
<dbReference type="InterPro" id="IPR003593">
    <property type="entry name" value="AAA+_ATPase"/>
</dbReference>
<keyword evidence="1" id="KW-0813">Transport</keyword>
<evidence type="ECO:0000256" key="2">
    <source>
        <dbReference type="ARBA" id="ARBA00022741"/>
    </source>
</evidence>
<evidence type="ECO:0000256" key="1">
    <source>
        <dbReference type="ARBA" id="ARBA00022448"/>
    </source>
</evidence>
<keyword evidence="3 5" id="KW-0067">ATP-binding</keyword>
<dbReference type="EMBL" id="QGQD01000052">
    <property type="protein sequence ID" value="TLD00617.1"/>
    <property type="molecule type" value="Genomic_DNA"/>
</dbReference>
<organism evidence="5 6">
    <name type="scientific">Robinsoniella peoriensis</name>
    <dbReference type="NCBI Taxonomy" id="180332"/>
    <lineage>
        <taxon>Bacteria</taxon>
        <taxon>Bacillati</taxon>
        <taxon>Bacillota</taxon>
        <taxon>Clostridia</taxon>
        <taxon>Lachnospirales</taxon>
        <taxon>Lachnospiraceae</taxon>
        <taxon>Robinsoniella</taxon>
    </lineage>
</organism>
<dbReference type="GO" id="GO:0016887">
    <property type="term" value="F:ATP hydrolysis activity"/>
    <property type="evidence" value="ECO:0007669"/>
    <property type="project" value="InterPro"/>
</dbReference>
<dbReference type="InterPro" id="IPR015854">
    <property type="entry name" value="ABC_transpr_LolD-like"/>
</dbReference>
<keyword evidence="5" id="KW-0378">Hydrolase</keyword>
<dbReference type="Pfam" id="PF00005">
    <property type="entry name" value="ABC_tran"/>
    <property type="match status" value="1"/>
</dbReference>
<evidence type="ECO:0000259" key="4">
    <source>
        <dbReference type="PROSITE" id="PS50893"/>
    </source>
</evidence>
<dbReference type="PANTHER" id="PTHR24220:SF86">
    <property type="entry name" value="ABC TRANSPORTER ABCH.1"/>
    <property type="match status" value="1"/>
</dbReference>
<dbReference type="Gene3D" id="3.40.50.300">
    <property type="entry name" value="P-loop containing nucleotide triphosphate hydrolases"/>
    <property type="match status" value="1"/>
</dbReference>
<dbReference type="InterPro" id="IPR027417">
    <property type="entry name" value="P-loop_NTPase"/>
</dbReference>
<dbReference type="InterPro" id="IPR017871">
    <property type="entry name" value="ABC_transporter-like_CS"/>
</dbReference>
<dbReference type="GO" id="GO:0098796">
    <property type="term" value="C:membrane protein complex"/>
    <property type="evidence" value="ECO:0007669"/>
    <property type="project" value="UniProtKB-ARBA"/>
</dbReference>
<protein>
    <submittedName>
        <fullName evidence="5">Lipoprotein-releasing system ATP-binding protein LolD</fullName>
        <ecNumber evidence="5">3.6.3.-</ecNumber>
    </submittedName>
</protein>
<sequence>MEIMYIENVTKIYQNGTISIPALQEINLSIEKGTFNAIIGRSGSGKSTLLNIMGGLESPSTGRVMLNDTDLAKLNDSSLAAVRRKKLGFVFQAFYLLPEFTLYENVLIPSFLDEQEIDTDFIEYLLEKLNIQSKKNNYPAQLSGGEQQRAAIARAVSICPDLLLADEPTGNLDNKSGGEVMDLLKSLQKEIGQTTIMVTHDLDLARQADRIIMLEDGKIKDNFPKD</sequence>
<dbReference type="PANTHER" id="PTHR24220">
    <property type="entry name" value="IMPORT ATP-BINDING PROTEIN"/>
    <property type="match status" value="1"/>
</dbReference>
<dbReference type="SUPFAM" id="SSF52540">
    <property type="entry name" value="P-loop containing nucleoside triphosphate hydrolases"/>
    <property type="match status" value="1"/>
</dbReference>
<proteinExistence type="predicted"/>
<dbReference type="InterPro" id="IPR003439">
    <property type="entry name" value="ABC_transporter-like_ATP-bd"/>
</dbReference>
<feature type="domain" description="ABC transporter" evidence="4">
    <location>
        <begin position="4"/>
        <end position="226"/>
    </location>
</feature>
<dbReference type="FunFam" id="3.40.50.300:FF:000032">
    <property type="entry name" value="Export ABC transporter ATP-binding protein"/>
    <property type="match status" value="1"/>
</dbReference>
<dbReference type="PROSITE" id="PS00211">
    <property type="entry name" value="ABC_TRANSPORTER_1"/>
    <property type="match status" value="1"/>
</dbReference>
<dbReference type="InterPro" id="IPR017911">
    <property type="entry name" value="MacB-like_ATP-bd"/>
</dbReference>
<evidence type="ECO:0000313" key="6">
    <source>
        <dbReference type="Proteomes" id="UP000306509"/>
    </source>
</evidence>
<dbReference type="Proteomes" id="UP000306509">
    <property type="component" value="Unassembled WGS sequence"/>
</dbReference>
<keyword evidence="5" id="KW-0449">Lipoprotein</keyword>
<dbReference type="RefSeq" id="WP_138002569.1">
    <property type="nucleotide sequence ID" value="NZ_JBHTNY010000008.1"/>
</dbReference>